<dbReference type="Gene3D" id="3.40.50.410">
    <property type="entry name" value="von Willebrand factor, type A domain"/>
    <property type="match status" value="1"/>
</dbReference>
<reference evidence="3" key="1">
    <citation type="submission" date="2016-11" db="UniProtKB">
        <authorList>
            <consortium name="WormBaseParasite"/>
        </authorList>
    </citation>
    <scope>IDENTIFICATION</scope>
</reference>
<dbReference type="InterPro" id="IPR036465">
    <property type="entry name" value="vWFA_dom_sf"/>
</dbReference>
<protein>
    <submittedName>
        <fullName evidence="3">VWFA domain-containing protein</fullName>
    </submittedName>
</protein>
<dbReference type="GO" id="GO:0006303">
    <property type="term" value="P:double-strand break repair via nonhomologous end joining"/>
    <property type="evidence" value="ECO:0007669"/>
    <property type="project" value="TreeGrafter"/>
</dbReference>
<dbReference type="GO" id="GO:0043564">
    <property type="term" value="C:Ku70:Ku80 complex"/>
    <property type="evidence" value="ECO:0007669"/>
    <property type="project" value="TreeGrafter"/>
</dbReference>
<accession>A0A1I7XFT2</accession>
<dbReference type="WBParaSite" id="Hba_16595">
    <property type="protein sequence ID" value="Hba_16595"/>
    <property type="gene ID" value="Hba_16595"/>
</dbReference>
<dbReference type="InterPro" id="IPR002035">
    <property type="entry name" value="VWF_A"/>
</dbReference>
<dbReference type="AlphaFoldDB" id="A0A1I7XFT2"/>
<name>A0A1I7XFT2_HETBA</name>
<evidence type="ECO:0000259" key="1">
    <source>
        <dbReference type="PROSITE" id="PS50234"/>
    </source>
</evidence>
<keyword evidence="2" id="KW-1185">Reference proteome</keyword>
<dbReference type="InterPro" id="IPR005161">
    <property type="entry name" value="Ku_N"/>
</dbReference>
<evidence type="ECO:0000313" key="3">
    <source>
        <dbReference type="WBParaSite" id="Hba_16595"/>
    </source>
</evidence>
<sequence length="194" mass="21982">MFEDEFNVDKLMHKRKSKKSGTVLKKDIHDVLLIVLDCGKTMNSTEDDATSFKLAKNAVDWIISRKIFAQAKDRASIILFGCNKTRNSIHIPNVFVYEDLFSQAKFDHLRFLEREVDLCTEHQSNVIDALVVATEFMKEQIHGDPAVEGKSILLFTNGLGVFSEDSQELTNISSTIKAIGINLIVVYVFHTLPY</sequence>
<feature type="domain" description="VWFA" evidence="1">
    <location>
        <begin position="31"/>
        <end position="188"/>
    </location>
</feature>
<dbReference type="PROSITE" id="PS50234">
    <property type="entry name" value="VWFA"/>
    <property type="match status" value="1"/>
</dbReference>
<dbReference type="Proteomes" id="UP000095283">
    <property type="component" value="Unplaced"/>
</dbReference>
<proteinExistence type="predicted"/>
<evidence type="ECO:0000313" key="2">
    <source>
        <dbReference type="Proteomes" id="UP000095283"/>
    </source>
</evidence>
<dbReference type="PANTHER" id="PTHR12604">
    <property type="entry name" value="KU AUTOANTIGEN DNA HELICASE"/>
    <property type="match status" value="1"/>
</dbReference>
<dbReference type="GO" id="GO:0000723">
    <property type="term" value="P:telomere maintenance"/>
    <property type="evidence" value="ECO:0007669"/>
    <property type="project" value="TreeGrafter"/>
</dbReference>
<dbReference type="SUPFAM" id="SSF53300">
    <property type="entry name" value="vWA-like"/>
    <property type="match status" value="1"/>
</dbReference>
<dbReference type="GO" id="GO:0042162">
    <property type="term" value="F:telomeric DNA binding"/>
    <property type="evidence" value="ECO:0007669"/>
    <property type="project" value="TreeGrafter"/>
</dbReference>
<dbReference type="GO" id="GO:0003690">
    <property type="term" value="F:double-stranded DNA binding"/>
    <property type="evidence" value="ECO:0007669"/>
    <property type="project" value="TreeGrafter"/>
</dbReference>
<organism evidence="2 3">
    <name type="scientific">Heterorhabditis bacteriophora</name>
    <name type="common">Entomopathogenic nematode worm</name>
    <dbReference type="NCBI Taxonomy" id="37862"/>
    <lineage>
        <taxon>Eukaryota</taxon>
        <taxon>Metazoa</taxon>
        <taxon>Ecdysozoa</taxon>
        <taxon>Nematoda</taxon>
        <taxon>Chromadorea</taxon>
        <taxon>Rhabditida</taxon>
        <taxon>Rhabditina</taxon>
        <taxon>Rhabditomorpha</taxon>
        <taxon>Strongyloidea</taxon>
        <taxon>Heterorhabditidae</taxon>
        <taxon>Heterorhabditis</taxon>
    </lineage>
</organism>
<dbReference type="PANTHER" id="PTHR12604:SF4">
    <property type="entry name" value="X-RAY REPAIR CROSS-COMPLEMENTING PROTEIN 5"/>
    <property type="match status" value="1"/>
</dbReference>
<dbReference type="Pfam" id="PF03731">
    <property type="entry name" value="Ku_N"/>
    <property type="match status" value="1"/>
</dbReference>